<dbReference type="AlphaFoldDB" id="D1ARH2"/>
<dbReference type="Gene3D" id="3.40.50.880">
    <property type="match status" value="1"/>
</dbReference>
<protein>
    <recommendedName>
        <fullName evidence="1">Putative glutamine amidotransferase domain-containing protein</fullName>
    </recommendedName>
</protein>
<reference evidence="2 3" key="2">
    <citation type="journal article" date="2010" name="Stand. Genomic Sci.">
        <title>Complete genome sequence of Sebaldella termitidis type strain (NCTC 11300).</title>
        <authorList>
            <person name="Harmon-Smith M."/>
            <person name="Celia L."/>
            <person name="Chertkov O."/>
            <person name="Lapidus A."/>
            <person name="Copeland A."/>
            <person name="Glavina Del Rio T."/>
            <person name="Nolan M."/>
            <person name="Lucas S."/>
            <person name="Tice H."/>
            <person name="Cheng J.F."/>
            <person name="Han C."/>
            <person name="Detter J.C."/>
            <person name="Bruce D."/>
            <person name="Goodwin L."/>
            <person name="Pitluck S."/>
            <person name="Pati A."/>
            <person name="Liolios K."/>
            <person name="Ivanova N."/>
            <person name="Mavromatis K."/>
            <person name="Mikhailova N."/>
            <person name="Chen A."/>
            <person name="Palaniappan K."/>
            <person name="Land M."/>
            <person name="Hauser L."/>
            <person name="Chang Y.J."/>
            <person name="Jeffries C.D."/>
            <person name="Brettin T."/>
            <person name="Goker M."/>
            <person name="Beck B."/>
            <person name="Bristow J."/>
            <person name="Eisen J.A."/>
            <person name="Markowitz V."/>
            <person name="Hugenholtz P."/>
            <person name="Kyrpides N.C."/>
            <person name="Klenk H.P."/>
            <person name="Chen F."/>
        </authorList>
    </citation>
    <scope>NUCLEOTIDE SEQUENCE [LARGE SCALE GENOMIC DNA]</scope>
    <source>
        <strain evidence="3">ATCC 33386 / NCTC 11300</strain>
    </source>
</reference>
<name>D1ARH2_SEBTE</name>
<organism evidence="2 3">
    <name type="scientific">Sebaldella termitidis (strain ATCC 33386 / NCTC 11300)</name>
    <dbReference type="NCBI Taxonomy" id="526218"/>
    <lineage>
        <taxon>Bacteria</taxon>
        <taxon>Fusobacteriati</taxon>
        <taxon>Fusobacteriota</taxon>
        <taxon>Fusobacteriia</taxon>
        <taxon>Fusobacteriales</taxon>
        <taxon>Leptotrichiaceae</taxon>
        <taxon>Sebaldella</taxon>
    </lineage>
</organism>
<dbReference type="Pfam" id="PF07090">
    <property type="entry name" value="GATase1_like"/>
    <property type="match status" value="1"/>
</dbReference>
<sequence length="248" mass="28127">MTKILIAGESWTSHTIHIKGFDTFTTSKYEEGVKWFKEGLEKNGVEVDYIPNHLAPEKFPVTLEELKKYDVVFLSDIGSNTLLLPDQVFAKGMKVPNRCELLKEYVNEGGAFVMIGGYMSFTGVDAKTRYGETAVKDILPVKLLDKDDRQELPQGVNPKKVKEHKIFKGIDEEFPYFLGYNKTIGCSEIGEILAEINGDPFIAAGNFGKGKSLAFTSDFAPHWGSMEFVEWKYYDKLWLNIISWLTEK</sequence>
<dbReference type="PANTHER" id="PTHR37947:SF1">
    <property type="entry name" value="BLL2462 PROTEIN"/>
    <property type="match status" value="1"/>
</dbReference>
<dbReference type="CDD" id="cd03143">
    <property type="entry name" value="A4_beta-galactosidase_middle_domain"/>
    <property type="match status" value="1"/>
</dbReference>
<dbReference type="HOGENOM" id="CLU_074816_0_0_0"/>
<evidence type="ECO:0000313" key="2">
    <source>
        <dbReference type="EMBL" id="ACZ10458.1"/>
    </source>
</evidence>
<dbReference type="KEGG" id="str:Sterm_3624"/>
<feature type="domain" description="Putative glutamine amidotransferase" evidence="1">
    <location>
        <begin position="3"/>
        <end position="246"/>
    </location>
</feature>
<dbReference type="RefSeq" id="WP_012863040.1">
    <property type="nucleotide sequence ID" value="NC_013517.1"/>
</dbReference>
<evidence type="ECO:0000313" key="3">
    <source>
        <dbReference type="Proteomes" id="UP000000845"/>
    </source>
</evidence>
<dbReference type="InterPro" id="IPR010768">
    <property type="entry name" value="GATase1-like"/>
</dbReference>
<accession>D1ARH2</accession>
<proteinExistence type="predicted"/>
<dbReference type="InterPro" id="IPR029062">
    <property type="entry name" value="Class_I_gatase-like"/>
</dbReference>
<reference evidence="3" key="1">
    <citation type="submission" date="2009-09" db="EMBL/GenBank/DDBJ databases">
        <title>The complete chromosome of Sebaldella termitidis ATCC 33386.</title>
        <authorList>
            <consortium name="US DOE Joint Genome Institute (JGI-PGF)"/>
            <person name="Lucas S."/>
            <person name="Copeland A."/>
            <person name="Lapidus A."/>
            <person name="Glavina del Rio T."/>
            <person name="Dalin E."/>
            <person name="Tice H."/>
            <person name="Bruce D."/>
            <person name="Goodwin L."/>
            <person name="Pitluck S."/>
            <person name="Kyrpides N."/>
            <person name="Mavromatis K."/>
            <person name="Ivanova N."/>
            <person name="Mikhailova N."/>
            <person name="Sims D."/>
            <person name="Meincke L."/>
            <person name="Brettin T."/>
            <person name="Detter J.C."/>
            <person name="Han C."/>
            <person name="Larimer F."/>
            <person name="Land M."/>
            <person name="Hauser L."/>
            <person name="Markowitz V."/>
            <person name="Cheng J.F."/>
            <person name="Hugenholtz P."/>
            <person name="Woyke T."/>
            <person name="Wu D."/>
            <person name="Eisen J.A."/>
        </authorList>
    </citation>
    <scope>NUCLEOTIDE SEQUENCE [LARGE SCALE GENOMIC DNA]</scope>
    <source>
        <strain evidence="3">ATCC 33386 / NCTC 11300</strain>
    </source>
</reference>
<dbReference type="STRING" id="526218.Sterm_3624"/>
<evidence type="ECO:0000259" key="1">
    <source>
        <dbReference type="Pfam" id="PF07090"/>
    </source>
</evidence>
<gene>
    <name evidence="2" type="ordered locus">Sterm_3624</name>
</gene>
<dbReference type="SUPFAM" id="SSF52317">
    <property type="entry name" value="Class I glutamine amidotransferase-like"/>
    <property type="match status" value="1"/>
</dbReference>
<dbReference type="EMBL" id="CP001739">
    <property type="protein sequence ID" value="ACZ10458.1"/>
    <property type="molecule type" value="Genomic_DNA"/>
</dbReference>
<dbReference type="Proteomes" id="UP000000845">
    <property type="component" value="Chromosome"/>
</dbReference>
<keyword evidence="3" id="KW-1185">Reference proteome</keyword>
<dbReference type="PANTHER" id="PTHR37947">
    <property type="entry name" value="BLL2462 PROTEIN"/>
    <property type="match status" value="1"/>
</dbReference>
<dbReference type="eggNOG" id="COG5426">
    <property type="taxonomic scope" value="Bacteria"/>
</dbReference>